<name>A0A9J7ATB3_9PROT</name>
<evidence type="ECO:0000313" key="2">
    <source>
        <dbReference type="EMBL" id="UUX50931.1"/>
    </source>
</evidence>
<evidence type="ECO:0000313" key="3">
    <source>
        <dbReference type="Proteomes" id="UP001060336"/>
    </source>
</evidence>
<dbReference type="RefSeq" id="WP_257770188.1">
    <property type="nucleotide sequence ID" value="NZ_CP102480.1"/>
</dbReference>
<organism evidence="2 3">
    <name type="scientific">Nisaea acidiphila</name>
    <dbReference type="NCBI Taxonomy" id="1862145"/>
    <lineage>
        <taxon>Bacteria</taxon>
        <taxon>Pseudomonadati</taxon>
        <taxon>Pseudomonadota</taxon>
        <taxon>Alphaproteobacteria</taxon>
        <taxon>Rhodospirillales</taxon>
        <taxon>Thalassobaculaceae</taxon>
        <taxon>Nisaea</taxon>
    </lineage>
</organism>
<feature type="chain" id="PRO_5039915894" evidence="1">
    <location>
        <begin position="26"/>
        <end position="269"/>
    </location>
</feature>
<reference evidence="2" key="1">
    <citation type="submission" date="2022-08" db="EMBL/GenBank/DDBJ databases">
        <title>Nisaea acidiphila sp. nov., isolated from a marine algal debris and emended description of the genus Nisaea Urios et al. 2008.</title>
        <authorList>
            <person name="Kwon K."/>
        </authorList>
    </citation>
    <scope>NUCLEOTIDE SEQUENCE</scope>
    <source>
        <strain evidence="2">MEBiC11861</strain>
    </source>
</reference>
<proteinExistence type="predicted"/>
<sequence length="269" mass="28790">MKAISKAAIAIAAALIAGFAPTGQAEAGAAERIVPHKALYKLSLKRSAGNSDIVGVGGQMSFEWRDSCDGWTVNQRNLMILQSVEGSFRSVDSVMSTWEAKDGSSYRFLVNKDFGEGGKETIEGKAVRTSSGTVAVAFSKPESVSMELPADIIFPSAHTLRLLDSVLTGEKLYSASLFDGSEFEAESFVSAAIGRKKIAELGDDPLLSGSYWPLRLAFFGPGNSSEAPDYELTVQLHANGIARGLEIHFDDFTVDVTLQRLEKLPDGGC</sequence>
<feature type="signal peptide" evidence="1">
    <location>
        <begin position="1"/>
        <end position="25"/>
    </location>
</feature>
<dbReference type="Pfam" id="PF08904">
    <property type="entry name" value="EipB_like"/>
    <property type="match status" value="1"/>
</dbReference>
<dbReference type="AlphaFoldDB" id="A0A9J7ATB3"/>
<dbReference type="InterPro" id="IPR015000">
    <property type="entry name" value="EipB-like"/>
</dbReference>
<keyword evidence="1" id="KW-0732">Signal</keyword>
<protein>
    <submittedName>
        <fullName evidence="2">Cell envelope integrity EipB family protein</fullName>
    </submittedName>
</protein>
<dbReference type="Proteomes" id="UP001060336">
    <property type="component" value="Chromosome"/>
</dbReference>
<gene>
    <name evidence="2" type="ORF">NUH88_04385</name>
</gene>
<evidence type="ECO:0000256" key="1">
    <source>
        <dbReference type="SAM" id="SignalP"/>
    </source>
</evidence>
<dbReference type="EMBL" id="CP102480">
    <property type="protein sequence ID" value="UUX50931.1"/>
    <property type="molecule type" value="Genomic_DNA"/>
</dbReference>
<accession>A0A9J7ATB3</accession>
<dbReference type="KEGG" id="naci:NUH88_04385"/>
<keyword evidence="3" id="KW-1185">Reference proteome</keyword>